<dbReference type="PROSITE" id="PS50850">
    <property type="entry name" value="MFS"/>
    <property type="match status" value="1"/>
</dbReference>
<evidence type="ECO:0000259" key="6">
    <source>
        <dbReference type="PROSITE" id="PS50850"/>
    </source>
</evidence>
<dbReference type="KEGG" id="bgv:CAL12_27210"/>
<dbReference type="Gene3D" id="1.20.1720.10">
    <property type="entry name" value="Multidrug resistance protein D"/>
    <property type="match status" value="1"/>
</dbReference>
<dbReference type="InterPro" id="IPR011701">
    <property type="entry name" value="MFS"/>
</dbReference>
<feature type="transmembrane region" description="Helical" evidence="5">
    <location>
        <begin position="278"/>
        <end position="302"/>
    </location>
</feature>
<feature type="transmembrane region" description="Helical" evidence="5">
    <location>
        <begin position="414"/>
        <end position="432"/>
    </location>
</feature>
<protein>
    <submittedName>
        <fullName evidence="7">MFS transporter</fullName>
    </submittedName>
</protein>
<dbReference type="SUPFAM" id="SSF103473">
    <property type="entry name" value="MFS general substrate transporter"/>
    <property type="match status" value="1"/>
</dbReference>
<dbReference type="PRINTS" id="PR01036">
    <property type="entry name" value="TCRTETB"/>
</dbReference>
<evidence type="ECO:0000313" key="8">
    <source>
        <dbReference type="Proteomes" id="UP000194151"/>
    </source>
</evidence>
<feature type="transmembrane region" description="Helical" evidence="5">
    <location>
        <begin position="366"/>
        <end position="385"/>
    </location>
</feature>
<evidence type="ECO:0000256" key="5">
    <source>
        <dbReference type="SAM" id="Phobius"/>
    </source>
</evidence>
<dbReference type="AlphaFoldDB" id="A0A1W6YSR4"/>
<feature type="transmembrane region" description="Helical" evidence="5">
    <location>
        <begin position="149"/>
        <end position="170"/>
    </location>
</feature>
<dbReference type="Proteomes" id="UP000194151">
    <property type="component" value="Chromosome"/>
</dbReference>
<feature type="transmembrane region" description="Helical" evidence="5">
    <location>
        <begin position="62"/>
        <end position="82"/>
    </location>
</feature>
<feature type="transmembrane region" description="Helical" evidence="5">
    <location>
        <begin position="119"/>
        <end position="137"/>
    </location>
</feature>
<dbReference type="STRING" id="1416806.CAL12_27210"/>
<feature type="transmembrane region" description="Helical" evidence="5">
    <location>
        <begin position="211"/>
        <end position="229"/>
    </location>
</feature>
<evidence type="ECO:0000256" key="3">
    <source>
        <dbReference type="ARBA" id="ARBA00022989"/>
    </source>
</evidence>
<dbReference type="EMBL" id="CP021108">
    <property type="protein sequence ID" value="ARP84140.1"/>
    <property type="molecule type" value="Genomic_DNA"/>
</dbReference>
<evidence type="ECO:0000256" key="1">
    <source>
        <dbReference type="ARBA" id="ARBA00004141"/>
    </source>
</evidence>
<keyword evidence="3 5" id="KW-1133">Transmembrane helix</keyword>
<comment type="subcellular location">
    <subcellularLocation>
        <location evidence="1">Membrane</location>
        <topology evidence="1">Multi-pass membrane protein</topology>
    </subcellularLocation>
</comment>
<proteinExistence type="predicted"/>
<dbReference type="InterPro" id="IPR036259">
    <property type="entry name" value="MFS_trans_sf"/>
</dbReference>
<dbReference type="GO" id="GO:0016020">
    <property type="term" value="C:membrane"/>
    <property type="evidence" value="ECO:0007669"/>
    <property type="project" value="UniProtKB-SubCell"/>
</dbReference>
<feature type="domain" description="Major facilitator superfamily (MFS) profile" evidence="6">
    <location>
        <begin position="24"/>
        <end position="515"/>
    </location>
</feature>
<name>A0A1W6YSR4_9BORD</name>
<accession>A0A1W6YSR4</accession>
<keyword evidence="4 5" id="KW-0472">Membrane</keyword>
<evidence type="ECO:0000256" key="2">
    <source>
        <dbReference type="ARBA" id="ARBA00022692"/>
    </source>
</evidence>
<keyword evidence="8" id="KW-1185">Reference proteome</keyword>
<keyword evidence="2 5" id="KW-0812">Transmembrane</keyword>
<feature type="transmembrane region" description="Helical" evidence="5">
    <location>
        <begin position="241"/>
        <end position="258"/>
    </location>
</feature>
<sequence length="532" mass="54843">MMSEAAIRDDDAPARQSTQRKFLILVTLSLISSLIMLDSNIVAVALPSIARSLGANFTEIEWVVSAYILPFAALLLAAGAYADRHGRKLAMLIGITLFTVASGICGMASSALMLNLARALQGVGASLLLTASMAVINHTFSGAERARAYAFWGACQGIAITCGPIIGGAITTFLGWRWAFLMNLPICLVLFAAACLAVHESSDHEAKRLDYAGIVTFSGGLFCLIWALIDGNGVGWSSHEILALLGGAAVLLVAFYFVEARQQRPMIDFSLFRRPTFLGSAFAMLGYAGGAQVLIFFLPLLLQNAYGYAPAAAGLAMLPFALPMFLTPRFGARLASRYSGRTLLTLALAITAAGNALMHLLAGSRASYPVFAIGMFIAGIGAGMLNSESVKVMQGAVPAQRAGMASGITATTRFVGLLVGVAALGAVLAAGVSRRFMASADLHGLDTGLVAAAARRVASGDINGVIGALGMQAQDAIHAAAAAAFAGGFADTSLIAAGVAAISCMLAFVLVRAAETAPAKGKQAAALAPAME</sequence>
<feature type="transmembrane region" description="Helical" evidence="5">
    <location>
        <begin position="176"/>
        <end position="199"/>
    </location>
</feature>
<gene>
    <name evidence="7" type="ORF">CAL12_27210</name>
</gene>
<reference evidence="7 8" key="1">
    <citation type="submission" date="2017-05" db="EMBL/GenBank/DDBJ databases">
        <title>Complete and WGS of Bordetella genogroups.</title>
        <authorList>
            <person name="Spilker T."/>
            <person name="LiPuma J."/>
        </authorList>
    </citation>
    <scope>NUCLEOTIDE SEQUENCE [LARGE SCALE GENOMIC DNA]</scope>
    <source>
        <strain evidence="7 8">AU19157</strain>
    </source>
</reference>
<feature type="transmembrane region" description="Helical" evidence="5">
    <location>
        <begin position="338"/>
        <end position="360"/>
    </location>
</feature>
<feature type="transmembrane region" description="Helical" evidence="5">
    <location>
        <begin position="308"/>
        <end position="326"/>
    </location>
</feature>
<feature type="transmembrane region" description="Helical" evidence="5">
    <location>
        <begin position="494"/>
        <end position="514"/>
    </location>
</feature>
<dbReference type="Gene3D" id="1.20.1250.20">
    <property type="entry name" value="MFS general substrate transporter like domains"/>
    <property type="match status" value="1"/>
</dbReference>
<dbReference type="RefSeq" id="WP_232464645.1">
    <property type="nucleotide sequence ID" value="NZ_CP021108.1"/>
</dbReference>
<dbReference type="PANTHER" id="PTHR42718">
    <property type="entry name" value="MAJOR FACILITATOR SUPERFAMILY MULTIDRUG TRANSPORTER MFSC"/>
    <property type="match status" value="1"/>
</dbReference>
<dbReference type="Pfam" id="PF07690">
    <property type="entry name" value="MFS_1"/>
    <property type="match status" value="1"/>
</dbReference>
<feature type="transmembrane region" description="Helical" evidence="5">
    <location>
        <begin position="22"/>
        <end position="50"/>
    </location>
</feature>
<dbReference type="PANTHER" id="PTHR42718:SF49">
    <property type="entry name" value="EXPORT PROTEIN"/>
    <property type="match status" value="1"/>
</dbReference>
<dbReference type="InterPro" id="IPR020846">
    <property type="entry name" value="MFS_dom"/>
</dbReference>
<dbReference type="CDD" id="cd17321">
    <property type="entry name" value="MFS_MMR_MDR_like"/>
    <property type="match status" value="1"/>
</dbReference>
<feature type="transmembrane region" description="Helical" evidence="5">
    <location>
        <begin position="89"/>
        <end position="113"/>
    </location>
</feature>
<evidence type="ECO:0000256" key="4">
    <source>
        <dbReference type="ARBA" id="ARBA00023136"/>
    </source>
</evidence>
<organism evidence="7 8">
    <name type="scientific">Bordetella genomosp. 8</name>
    <dbReference type="NCBI Taxonomy" id="1416806"/>
    <lineage>
        <taxon>Bacteria</taxon>
        <taxon>Pseudomonadati</taxon>
        <taxon>Pseudomonadota</taxon>
        <taxon>Betaproteobacteria</taxon>
        <taxon>Burkholderiales</taxon>
        <taxon>Alcaligenaceae</taxon>
        <taxon>Bordetella</taxon>
    </lineage>
</organism>
<evidence type="ECO:0000313" key="7">
    <source>
        <dbReference type="EMBL" id="ARP84140.1"/>
    </source>
</evidence>
<dbReference type="GO" id="GO:0022857">
    <property type="term" value="F:transmembrane transporter activity"/>
    <property type="evidence" value="ECO:0007669"/>
    <property type="project" value="InterPro"/>
</dbReference>